<evidence type="ECO:0008006" key="3">
    <source>
        <dbReference type="Google" id="ProtNLM"/>
    </source>
</evidence>
<dbReference type="PANTHER" id="PTHR35399">
    <property type="entry name" value="SLR8030 PROTEIN"/>
    <property type="match status" value="1"/>
</dbReference>
<sequence>MNKPVDLRLPAPFVESDDCNTSANTPFASVLAARMGRRGLLRRSLGTAGGALMGSLGLSACGGGDDETPAPAPAPAPSGAITSLAFAAVGKSLADTITVPAGYTASVLYRCGDPLVSTVAAAKNDGTDTDFDKRSGDCHDGIEYFGLNTAGTGPDASNSERGLLGMNHEYQNNLFLHASGPSANPRPAAEVDKEVAVHGLSIVEVRRSGSAISYVKDSAYNRRITAATEMLMSGPAAGDALLKTKYSIDGSRTRGTQNNCGTGTTPWGTLLTCEENWIGYFTRAATDDTARGGATARSVVSLKRYGLSAGAASRYGWETGGTADLYARWNASLIGTSTDGTDDYRNITNTFGWIVEIDPYAPASTPRKRTAMGRFAHEAAAYLTPVAGKPLAFYMGDDSRGEYIYKFVSDAAWSAADAVPADRVATGDKYLNAGKLYVAKFNADGTGQWLLLDISVAAIKNYATYAFANQADVMVNARLAADAVGATKMDRPEWSTVNPATDDIYFTLTNNTNRVLTGSSYPLVDAANPRAYNDTDGNKQKGNVNGHIIRVAEDNRDPSATSFKWDVFLFGAEADAGANINLSGLTDDQDFSSPDGMRFAKSTGLAWIETDDGAYTDTTNCMLLAAVAGSRGDGGPVTVNNTMTVTSGTTSTTSSLAVSTWMGRKPSDTTLKRFLVGPSQCEITGICETPDGKALFVNIQHPGEETATSAIADPSKYGSHWPDGGTARPRSATVVITKNDGGRIGS</sequence>
<dbReference type="InterPro" id="IPR006311">
    <property type="entry name" value="TAT_signal"/>
</dbReference>
<dbReference type="EMBL" id="JABSNM010000003">
    <property type="protein sequence ID" value="NRT55208.1"/>
    <property type="molecule type" value="Genomic_DNA"/>
</dbReference>
<evidence type="ECO:0000313" key="2">
    <source>
        <dbReference type="Proteomes" id="UP001516061"/>
    </source>
</evidence>
<evidence type="ECO:0000313" key="1">
    <source>
        <dbReference type="EMBL" id="NRT55208.1"/>
    </source>
</evidence>
<proteinExistence type="predicted"/>
<reference evidence="1 2" key="1">
    <citation type="submission" date="2020-05" db="EMBL/GenBank/DDBJ databases">
        <title>Genomic Encyclopedia of Type Strains, Phase IV (KMG-V): Genome sequencing to study the core and pangenomes of soil and plant-associated prokaryotes.</title>
        <authorList>
            <person name="Whitman W."/>
        </authorList>
    </citation>
    <scope>NUCLEOTIDE SEQUENCE [LARGE SCALE GENOMIC DNA]</scope>
    <source>
        <strain evidence="1 2">C29</strain>
    </source>
</reference>
<comment type="caution">
    <text evidence="1">The sequence shown here is derived from an EMBL/GenBank/DDBJ whole genome shotgun (WGS) entry which is preliminary data.</text>
</comment>
<dbReference type="PANTHER" id="PTHR35399:SF2">
    <property type="entry name" value="DUF839 DOMAIN-CONTAINING PROTEIN"/>
    <property type="match status" value="1"/>
</dbReference>
<dbReference type="Proteomes" id="UP001516061">
    <property type="component" value="Unassembled WGS sequence"/>
</dbReference>
<organism evidence="1 2">
    <name type="scientific">Sphaerotilus uruguayifluvii</name>
    <dbReference type="NCBI Taxonomy" id="2735897"/>
    <lineage>
        <taxon>Bacteria</taxon>
        <taxon>Pseudomonadati</taxon>
        <taxon>Pseudomonadota</taxon>
        <taxon>Betaproteobacteria</taxon>
        <taxon>Burkholderiales</taxon>
        <taxon>Sphaerotilaceae</taxon>
        <taxon>Sphaerotilus</taxon>
    </lineage>
</organism>
<dbReference type="PROSITE" id="PS51318">
    <property type="entry name" value="TAT"/>
    <property type="match status" value="1"/>
</dbReference>
<protein>
    <recommendedName>
        <fullName evidence="3">Phosphatase</fullName>
    </recommendedName>
</protein>
<dbReference type="Pfam" id="PF05787">
    <property type="entry name" value="PhoX"/>
    <property type="match status" value="1"/>
</dbReference>
<dbReference type="RefSeq" id="WP_173804195.1">
    <property type="nucleotide sequence ID" value="NZ_JABSNM010000003.1"/>
</dbReference>
<accession>A0ABX2G190</accession>
<name>A0ABX2G190_9BURK</name>
<gene>
    <name evidence="1" type="ORF">HNQ01_000918</name>
</gene>
<keyword evidence="2" id="KW-1185">Reference proteome</keyword>
<dbReference type="InterPro" id="IPR008557">
    <property type="entry name" value="PhoX"/>
</dbReference>